<evidence type="ECO:0000259" key="1">
    <source>
        <dbReference type="PROSITE" id="PS51677"/>
    </source>
</evidence>
<dbReference type="InterPro" id="IPR050248">
    <property type="entry name" value="Polysacc_deacetylase_ArnD"/>
</dbReference>
<reference evidence="2 3" key="1">
    <citation type="submission" date="2017-10" db="EMBL/GenBank/DDBJ databases">
        <title>Bacillus sp. nov., a halophilic bacterium isolated from a Yangshapao Lake.</title>
        <authorList>
            <person name="Wang H."/>
        </authorList>
    </citation>
    <scope>NUCLEOTIDE SEQUENCE [LARGE SCALE GENOMIC DNA]</scope>
    <source>
        <strain evidence="2 3">YSP-3</strain>
    </source>
</reference>
<dbReference type="InterPro" id="IPR014228">
    <property type="entry name" value="Spore_polysacc_deacetyl_YlxY"/>
</dbReference>
<dbReference type="Gene3D" id="3.20.20.370">
    <property type="entry name" value="Glycoside hydrolase/deacetylase"/>
    <property type="match status" value="1"/>
</dbReference>
<dbReference type="PROSITE" id="PS51677">
    <property type="entry name" value="NODB"/>
    <property type="match status" value="1"/>
</dbReference>
<feature type="domain" description="NodB homology" evidence="1">
    <location>
        <begin position="131"/>
        <end position="307"/>
    </location>
</feature>
<dbReference type="SUPFAM" id="SSF88713">
    <property type="entry name" value="Glycoside hydrolase/deacetylase"/>
    <property type="match status" value="1"/>
</dbReference>
<dbReference type="GO" id="GO:0016020">
    <property type="term" value="C:membrane"/>
    <property type="evidence" value="ECO:0007669"/>
    <property type="project" value="TreeGrafter"/>
</dbReference>
<accession>A0A2W0HMG3</accession>
<dbReference type="RefSeq" id="WP_110517755.1">
    <property type="nucleotide sequence ID" value="NZ_PDOF01000001.1"/>
</dbReference>
<dbReference type="NCBIfam" id="TIGR02873">
    <property type="entry name" value="spore_ylxY"/>
    <property type="match status" value="1"/>
</dbReference>
<proteinExistence type="predicted"/>
<dbReference type="OrthoDB" id="9812065at2"/>
<dbReference type="Pfam" id="PF01522">
    <property type="entry name" value="Polysacc_deac_1"/>
    <property type="match status" value="1"/>
</dbReference>
<dbReference type="InterPro" id="IPR011330">
    <property type="entry name" value="Glyco_hydro/deAcase_b/a-brl"/>
</dbReference>
<sequence length="327" mass="37306">MMKKFILQWSTFLLVILITFVSVQNPITSSYIQQLKEEAVAPASGTTDLFREIADRKAEFEEAPVNARVDKVWKSVPGLNGLSVDVEASYEKMKPEGFFNERKLVYRQNRPEVTLDDLPPNPVFKGNEQKPMVSLMVNVAWGNEYLPAMLKTMQEHDVKSTFFLDGSWVKNNPKLAKMIIEEGHEIGNHAYSHPDMKQLSNDRIREELEKTTEIIEATLNLKPHWFAPPSGSFRQDVVDIAADMGMHTVMWTVDTIDWRQPPPDQMADKIITKSEAGSLVLMHPTQSAQQGLEEMITGLKEKGFHIGTVSDLLSEDRIMVRQQQTWY</sequence>
<organism evidence="2 3">
    <name type="scientific">Alteribacter lacisalsi</name>
    <dbReference type="NCBI Taxonomy" id="2045244"/>
    <lineage>
        <taxon>Bacteria</taxon>
        <taxon>Bacillati</taxon>
        <taxon>Bacillota</taxon>
        <taxon>Bacilli</taxon>
        <taxon>Bacillales</taxon>
        <taxon>Bacillaceae</taxon>
        <taxon>Alteribacter</taxon>
    </lineage>
</organism>
<dbReference type="CDD" id="cd10950">
    <property type="entry name" value="CE4_BsYlxY_like"/>
    <property type="match status" value="1"/>
</dbReference>
<name>A0A2W0HMG3_9BACI</name>
<dbReference type="Proteomes" id="UP000248066">
    <property type="component" value="Unassembled WGS sequence"/>
</dbReference>
<evidence type="ECO:0000313" key="2">
    <source>
        <dbReference type="EMBL" id="PYZ98059.1"/>
    </source>
</evidence>
<protein>
    <recommendedName>
        <fullName evidence="1">NodB homology domain-containing protein</fullName>
    </recommendedName>
</protein>
<evidence type="ECO:0000313" key="3">
    <source>
        <dbReference type="Proteomes" id="UP000248066"/>
    </source>
</evidence>
<dbReference type="GO" id="GO:0016810">
    <property type="term" value="F:hydrolase activity, acting on carbon-nitrogen (but not peptide) bonds"/>
    <property type="evidence" value="ECO:0007669"/>
    <property type="project" value="InterPro"/>
</dbReference>
<dbReference type="PANTHER" id="PTHR10587:SF80">
    <property type="entry name" value="CHITOOLIGOSACCHARIDE DEACETYLASE"/>
    <property type="match status" value="1"/>
</dbReference>
<dbReference type="InterPro" id="IPR002509">
    <property type="entry name" value="NODB_dom"/>
</dbReference>
<gene>
    <name evidence="2" type="ORF">CR205_05535</name>
</gene>
<dbReference type="PANTHER" id="PTHR10587">
    <property type="entry name" value="GLYCOSYL TRANSFERASE-RELATED"/>
    <property type="match status" value="1"/>
</dbReference>
<dbReference type="GO" id="GO:0005975">
    <property type="term" value="P:carbohydrate metabolic process"/>
    <property type="evidence" value="ECO:0007669"/>
    <property type="project" value="InterPro"/>
</dbReference>
<comment type="caution">
    <text evidence="2">The sequence shown here is derived from an EMBL/GenBank/DDBJ whole genome shotgun (WGS) entry which is preliminary data.</text>
</comment>
<dbReference type="EMBL" id="PDOF01000001">
    <property type="protein sequence ID" value="PYZ98059.1"/>
    <property type="molecule type" value="Genomic_DNA"/>
</dbReference>
<keyword evidence="3" id="KW-1185">Reference proteome</keyword>
<dbReference type="AlphaFoldDB" id="A0A2W0HMG3"/>